<dbReference type="EMBL" id="CP111022">
    <property type="protein sequence ID" value="WAR20179.1"/>
    <property type="molecule type" value="Genomic_DNA"/>
</dbReference>
<dbReference type="Proteomes" id="UP001164746">
    <property type="component" value="Chromosome 11"/>
</dbReference>
<name>A0ABY7FH33_MYAAR</name>
<evidence type="ECO:0000313" key="1">
    <source>
        <dbReference type="EMBL" id="WAR20179.1"/>
    </source>
</evidence>
<accession>A0ABY7FH33</accession>
<protein>
    <submittedName>
        <fullName evidence="1">Uncharacterized protein</fullName>
    </submittedName>
</protein>
<keyword evidence="2" id="KW-1185">Reference proteome</keyword>
<proteinExistence type="predicted"/>
<evidence type="ECO:0000313" key="2">
    <source>
        <dbReference type="Proteomes" id="UP001164746"/>
    </source>
</evidence>
<gene>
    <name evidence="1" type="ORF">MAR_002017</name>
</gene>
<reference evidence="1" key="1">
    <citation type="submission" date="2022-11" db="EMBL/GenBank/DDBJ databases">
        <title>Centuries of genome instability and evolution in soft-shell clam transmissible cancer (bioRxiv).</title>
        <authorList>
            <person name="Hart S.F.M."/>
            <person name="Yonemitsu M.A."/>
            <person name="Giersch R.M."/>
            <person name="Beal B.F."/>
            <person name="Arriagada G."/>
            <person name="Davis B.W."/>
            <person name="Ostrander E.A."/>
            <person name="Goff S.P."/>
            <person name="Metzger M.J."/>
        </authorList>
    </citation>
    <scope>NUCLEOTIDE SEQUENCE</scope>
    <source>
        <strain evidence="1">MELC-2E11</strain>
        <tissue evidence="1">Siphon/mantle</tissue>
    </source>
</reference>
<organism evidence="1 2">
    <name type="scientific">Mya arenaria</name>
    <name type="common">Soft-shell clam</name>
    <dbReference type="NCBI Taxonomy" id="6604"/>
    <lineage>
        <taxon>Eukaryota</taxon>
        <taxon>Metazoa</taxon>
        <taxon>Spiralia</taxon>
        <taxon>Lophotrochozoa</taxon>
        <taxon>Mollusca</taxon>
        <taxon>Bivalvia</taxon>
        <taxon>Autobranchia</taxon>
        <taxon>Heteroconchia</taxon>
        <taxon>Euheterodonta</taxon>
        <taxon>Imparidentia</taxon>
        <taxon>Neoheterodontei</taxon>
        <taxon>Myida</taxon>
        <taxon>Myoidea</taxon>
        <taxon>Myidae</taxon>
        <taxon>Mya</taxon>
    </lineage>
</organism>
<sequence>MDTGRMAFICTFLIGIIAKKRYHVTSTVDNSLLVNVVETGLYIAADFWLVDASYFLTVLWDSDRKHVTHTFGRCSRIWNYFKQTYLAISTTWESIAVLSAPVMVFERSLAIFMGLLACWAAAQISKCFMLKLQQEQEGNQ</sequence>